<evidence type="ECO:0000256" key="7">
    <source>
        <dbReference type="ARBA" id="ARBA00023211"/>
    </source>
</evidence>
<organism evidence="10 11">
    <name type="scientific">Dichotomicrobium thermohalophilum</name>
    <dbReference type="NCBI Taxonomy" id="933063"/>
    <lineage>
        <taxon>Bacteria</taxon>
        <taxon>Pseudomonadati</taxon>
        <taxon>Pseudomonadota</taxon>
        <taxon>Alphaproteobacteria</taxon>
        <taxon>Hyphomicrobiales</taxon>
        <taxon>Hyphomicrobiaceae</taxon>
        <taxon>Dichotomicrobium</taxon>
    </lineage>
</organism>
<keyword evidence="7 8" id="KW-0464">Manganese</keyword>
<protein>
    <recommendedName>
        <fullName evidence="8">Probable cytosol aminopeptidase</fullName>
        <ecNumber evidence="8">3.4.11.1</ecNumber>
    </recommendedName>
    <alternativeName>
        <fullName evidence="8">Leucine aminopeptidase</fullName>
        <shortName evidence="8">LAP</shortName>
        <ecNumber evidence="8">3.4.11.10</ecNumber>
    </alternativeName>
    <alternativeName>
        <fullName evidence="8">Leucyl aminopeptidase</fullName>
    </alternativeName>
</protein>
<keyword evidence="4 8" id="KW-0031">Aminopeptidase</keyword>
<dbReference type="SUPFAM" id="SSF52949">
    <property type="entry name" value="Macro domain-like"/>
    <property type="match status" value="1"/>
</dbReference>
<dbReference type="InterPro" id="IPR011356">
    <property type="entry name" value="Leucine_aapep/pepB"/>
</dbReference>
<comment type="catalytic activity">
    <reaction evidence="1 8">
        <text>Release of an N-terminal amino acid, Xaa-|-Yaa-, in which Xaa is preferably Leu, but may be other amino acids including Pro although not Arg or Lys, and Yaa may be Pro. Amino acid amides and methyl esters are also readily hydrolyzed, but rates on arylamides are exceedingly low.</text>
        <dbReference type="EC" id="3.4.11.1"/>
    </reaction>
</comment>
<dbReference type="GO" id="GO:0030145">
    <property type="term" value="F:manganese ion binding"/>
    <property type="evidence" value="ECO:0007669"/>
    <property type="project" value="UniProtKB-UniRule"/>
</dbReference>
<evidence type="ECO:0000256" key="2">
    <source>
        <dbReference type="ARBA" id="ARBA00000967"/>
    </source>
</evidence>
<evidence type="ECO:0000256" key="8">
    <source>
        <dbReference type="HAMAP-Rule" id="MF_00181"/>
    </source>
</evidence>
<dbReference type="InterPro" id="IPR043472">
    <property type="entry name" value="Macro_dom-like"/>
</dbReference>
<dbReference type="Gene3D" id="3.40.220.10">
    <property type="entry name" value="Leucine Aminopeptidase, subunit E, domain 1"/>
    <property type="match status" value="1"/>
</dbReference>
<comment type="function">
    <text evidence="8">Presumably involved in the processing and regular turnover of intracellular proteins. Catalyzes the removal of unsubstituted N-terminal amino acids from various peptides.</text>
</comment>
<feature type="binding site" evidence="8">
    <location>
        <position position="357"/>
    </location>
    <ligand>
        <name>Mn(2+)</name>
        <dbReference type="ChEBI" id="CHEBI:29035"/>
        <label>1</label>
    </ligand>
</feature>
<comment type="caution">
    <text evidence="10">The sequence shown here is derived from an EMBL/GenBank/DDBJ whole genome shotgun (WGS) entry which is preliminary data.</text>
</comment>
<keyword evidence="11" id="KW-1185">Reference proteome</keyword>
<evidence type="ECO:0000256" key="6">
    <source>
        <dbReference type="ARBA" id="ARBA00022801"/>
    </source>
</evidence>
<dbReference type="Pfam" id="PF00883">
    <property type="entry name" value="Peptidase_M17"/>
    <property type="match status" value="1"/>
</dbReference>
<evidence type="ECO:0000313" key="11">
    <source>
        <dbReference type="Proteomes" id="UP000266273"/>
    </source>
</evidence>
<dbReference type="Proteomes" id="UP000266273">
    <property type="component" value="Unassembled WGS sequence"/>
</dbReference>
<keyword evidence="5 8" id="KW-0645">Protease</keyword>
<evidence type="ECO:0000259" key="9">
    <source>
        <dbReference type="PROSITE" id="PS00631"/>
    </source>
</evidence>
<dbReference type="Gene3D" id="3.40.630.10">
    <property type="entry name" value="Zn peptidases"/>
    <property type="match status" value="1"/>
</dbReference>
<feature type="active site" evidence="8">
    <location>
        <position position="359"/>
    </location>
</feature>
<dbReference type="NCBIfam" id="NF002077">
    <property type="entry name" value="PRK00913.2-4"/>
    <property type="match status" value="1"/>
</dbReference>
<sequence length="511" mass="53974">MSNPEIAFASLDAEPSGTVIVTAGDNARLSPTAAKLDNASAGVLTRAAGISKFKGKNKTAVNLLAPAGLDAIERLVVVGTEGISDDPSQEWIDLGGFIRGKIDPDVEQADLWLEASDGSTLGAEHVANVALGLVLRGYEFTKYKSKKKTGADSNGEEKGEPSLARVVIHCDAPDAAEAAFAPMRAISEGVYLARDLVNEPPNELGPEQFAERARALADYGVEVDVLDEDRMRELGMGALLAVGQGSVRPSRLVTLRWRGKGAPEGPPTIFVGKGVCFDTGGVSIKPAQGMEDMKGDMGGAACVAGLLLALAKEKAPVDVVGVLGLTENMVSGSAQRPSDIVKSMSGQTIEVLNTDAEGRMVLADAMWYAQETWKPKRIVTLATLTGAIIVALGHEYAGLYANDDALCNALLDAGAQTDEKVWRMPLSKKYDKLIDSKVADMKNIGGRWAGSITAAQFLQRFVQDDVCWAHIDIAGTAFSAPSTDINRSWGAGFGVRLLERMLMNEAQTGGA</sequence>
<dbReference type="GO" id="GO:0070006">
    <property type="term" value="F:metalloaminopeptidase activity"/>
    <property type="evidence" value="ECO:0007669"/>
    <property type="project" value="InterPro"/>
</dbReference>
<evidence type="ECO:0000256" key="5">
    <source>
        <dbReference type="ARBA" id="ARBA00022670"/>
    </source>
</evidence>
<comment type="cofactor">
    <cofactor evidence="8">
        <name>Mn(2+)</name>
        <dbReference type="ChEBI" id="CHEBI:29035"/>
    </cofactor>
    <text evidence="8">Binds 2 manganese ions per subunit.</text>
</comment>
<feature type="active site" evidence="8">
    <location>
        <position position="285"/>
    </location>
</feature>
<dbReference type="EC" id="3.4.11.1" evidence="8"/>
<dbReference type="EC" id="3.4.11.10" evidence="8"/>
<dbReference type="PANTHER" id="PTHR11963">
    <property type="entry name" value="LEUCINE AMINOPEPTIDASE-RELATED"/>
    <property type="match status" value="1"/>
</dbReference>
<proteinExistence type="inferred from homology"/>
<evidence type="ECO:0000256" key="1">
    <source>
        <dbReference type="ARBA" id="ARBA00000135"/>
    </source>
</evidence>
<dbReference type="NCBIfam" id="NF002074">
    <property type="entry name" value="PRK00913.1-4"/>
    <property type="match status" value="1"/>
</dbReference>
<dbReference type="GO" id="GO:0006508">
    <property type="term" value="P:proteolysis"/>
    <property type="evidence" value="ECO:0007669"/>
    <property type="project" value="UniProtKB-KW"/>
</dbReference>
<dbReference type="CDD" id="cd00433">
    <property type="entry name" value="Peptidase_M17"/>
    <property type="match status" value="1"/>
</dbReference>
<feature type="binding site" evidence="8">
    <location>
        <position position="273"/>
    </location>
    <ligand>
        <name>Mn(2+)</name>
        <dbReference type="ChEBI" id="CHEBI:29035"/>
        <label>2</label>
    </ligand>
</feature>
<keyword evidence="8" id="KW-0479">Metal-binding</keyword>
<dbReference type="AlphaFoldDB" id="A0A397QAG1"/>
<dbReference type="Pfam" id="PF02789">
    <property type="entry name" value="Peptidase_M17_N"/>
    <property type="match status" value="1"/>
</dbReference>
<feature type="binding site" evidence="8">
    <location>
        <position position="355"/>
    </location>
    <ligand>
        <name>Mn(2+)</name>
        <dbReference type="ChEBI" id="CHEBI:29035"/>
        <label>1</label>
    </ligand>
</feature>
<dbReference type="EMBL" id="QXDF01000001">
    <property type="protein sequence ID" value="RIA56487.1"/>
    <property type="molecule type" value="Genomic_DNA"/>
</dbReference>
<feature type="binding site" evidence="8">
    <location>
        <position position="278"/>
    </location>
    <ligand>
        <name>Mn(2+)</name>
        <dbReference type="ChEBI" id="CHEBI:29035"/>
        <label>1</label>
    </ligand>
</feature>
<dbReference type="NCBIfam" id="NF002073">
    <property type="entry name" value="PRK00913.1-2"/>
    <property type="match status" value="1"/>
</dbReference>
<comment type="similarity">
    <text evidence="3 8">Belongs to the peptidase M17 family.</text>
</comment>
<name>A0A397QAG1_9HYPH</name>
<evidence type="ECO:0000256" key="4">
    <source>
        <dbReference type="ARBA" id="ARBA00022438"/>
    </source>
</evidence>
<reference evidence="10 11" key="1">
    <citation type="submission" date="2018-08" db="EMBL/GenBank/DDBJ databases">
        <title>Genomic Encyclopedia of Archaeal and Bacterial Type Strains, Phase II (KMG-II): from individual species to whole genera.</title>
        <authorList>
            <person name="Goeker M."/>
        </authorList>
    </citation>
    <scope>NUCLEOTIDE SEQUENCE [LARGE SCALE GENOMIC DNA]</scope>
    <source>
        <strain evidence="10 11">DSM 5002</strain>
    </source>
</reference>
<comment type="subcellular location">
    <subcellularLocation>
        <location evidence="8">Cytoplasm</location>
    </subcellularLocation>
</comment>
<dbReference type="InterPro" id="IPR000819">
    <property type="entry name" value="Peptidase_M17_C"/>
</dbReference>
<evidence type="ECO:0000313" key="10">
    <source>
        <dbReference type="EMBL" id="RIA56487.1"/>
    </source>
</evidence>
<comment type="catalytic activity">
    <reaction evidence="2 8">
        <text>Release of an N-terminal amino acid, preferentially leucine, but not glutamic or aspartic acids.</text>
        <dbReference type="EC" id="3.4.11.10"/>
    </reaction>
</comment>
<feature type="binding site" evidence="8">
    <location>
        <position position="357"/>
    </location>
    <ligand>
        <name>Mn(2+)</name>
        <dbReference type="ChEBI" id="CHEBI:29035"/>
        <label>2</label>
    </ligand>
</feature>
<dbReference type="PROSITE" id="PS00631">
    <property type="entry name" value="CYTOSOL_AP"/>
    <property type="match status" value="1"/>
</dbReference>
<feature type="binding site" evidence="8">
    <location>
        <position position="296"/>
    </location>
    <ligand>
        <name>Mn(2+)</name>
        <dbReference type="ChEBI" id="CHEBI:29035"/>
        <label>2</label>
    </ligand>
</feature>
<dbReference type="SUPFAM" id="SSF53187">
    <property type="entry name" value="Zn-dependent exopeptidases"/>
    <property type="match status" value="1"/>
</dbReference>
<keyword evidence="8" id="KW-0963">Cytoplasm</keyword>
<dbReference type="GO" id="GO:0005737">
    <property type="term" value="C:cytoplasm"/>
    <property type="evidence" value="ECO:0007669"/>
    <property type="project" value="UniProtKB-SubCell"/>
</dbReference>
<feature type="binding site" evidence="8">
    <location>
        <position position="278"/>
    </location>
    <ligand>
        <name>Mn(2+)</name>
        <dbReference type="ChEBI" id="CHEBI:29035"/>
        <label>2</label>
    </ligand>
</feature>
<dbReference type="NCBIfam" id="NF002075">
    <property type="entry name" value="PRK00913.2-2"/>
    <property type="match status" value="1"/>
</dbReference>
<feature type="domain" description="Cytosol aminopeptidase" evidence="9">
    <location>
        <begin position="353"/>
        <end position="360"/>
    </location>
</feature>
<accession>A0A397QAG1</accession>
<dbReference type="InterPro" id="IPR023042">
    <property type="entry name" value="Peptidase_M17_leu_NH2_pept"/>
</dbReference>
<dbReference type="InterPro" id="IPR008283">
    <property type="entry name" value="Peptidase_M17_N"/>
</dbReference>
<gene>
    <name evidence="8" type="primary">pepA</name>
    <name evidence="10" type="ORF">BXY53_1593</name>
</gene>
<dbReference type="PANTHER" id="PTHR11963:SF23">
    <property type="entry name" value="CYTOSOL AMINOPEPTIDASE"/>
    <property type="match status" value="1"/>
</dbReference>
<keyword evidence="6 8" id="KW-0378">Hydrolase</keyword>
<evidence type="ECO:0000256" key="3">
    <source>
        <dbReference type="ARBA" id="ARBA00009528"/>
    </source>
</evidence>
<dbReference type="HAMAP" id="MF_00181">
    <property type="entry name" value="Cytosol_peptidase_M17"/>
    <property type="match status" value="1"/>
</dbReference>
<dbReference type="PRINTS" id="PR00481">
    <property type="entry name" value="LAMNOPPTDASE"/>
</dbReference>